<comment type="subcellular location">
    <subcellularLocation>
        <location evidence="1">Cell membrane</location>
        <topology evidence="1">Peripheral membrane protein</topology>
        <orientation evidence="1">Cytoplasmic side</orientation>
    </subcellularLocation>
</comment>
<dbReference type="NCBIfam" id="TIGR00278">
    <property type="entry name" value="membrane protein insertion efficiency factor YidD"/>
    <property type="match status" value="1"/>
</dbReference>
<dbReference type="Proteomes" id="UP000617426">
    <property type="component" value="Unassembled WGS sequence"/>
</dbReference>
<sequence>MNAPARIIEVIRRPIRWVLILPIRLYRRFISPMIAPRCRYAPSCSTYAMEAIEVHGPIKGIILGTWRLLRCNPWSLGGVDRVPPKGRWKPEPWTPPEDWAGNATDIVRPTPMGLEPLLGENAGAALVPENPPAKAGRSQGARRARTA</sequence>
<dbReference type="HAMAP" id="MF_00386">
    <property type="entry name" value="UPF0161_YidD"/>
    <property type="match status" value="1"/>
</dbReference>
<keyword evidence="1" id="KW-0472">Membrane</keyword>
<protein>
    <recommendedName>
        <fullName evidence="1">Putative membrane protein insertion efficiency factor</fullName>
    </recommendedName>
</protein>
<dbReference type="EMBL" id="JACHMK010000001">
    <property type="protein sequence ID" value="MBB6333563.1"/>
    <property type="molecule type" value="Genomic_DNA"/>
</dbReference>
<comment type="similarity">
    <text evidence="1">Belongs to the UPF0161 family.</text>
</comment>
<feature type="region of interest" description="Disordered" evidence="2">
    <location>
        <begin position="85"/>
        <end position="105"/>
    </location>
</feature>
<evidence type="ECO:0000313" key="3">
    <source>
        <dbReference type="EMBL" id="MBB6333563.1"/>
    </source>
</evidence>
<proteinExistence type="inferred from homology"/>
<accession>A0A923IWQ3</accession>
<comment type="function">
    <text evidence="1">Could be involved in insertion of integral membrane proteins into the membrane.</text>
</comment>
<name>A0A923IWQ3_9ACTO</name>
<keyword evidence="1" id="KW-1003">Cell membrane</keyword>
<comment type="caution">
    <text evidence="3">The sequence shown here is derived from an EMBL/GenBank/DDBJ whole genome shotgun (WGS) entry which is preliminary data.</text>
</comment>
<dbReference type="PANTHER" id="PTHR33383">
    <property type="entry name" value="MEMBRANE PROTEIN INSERTION EFFICIENCY FACTOR-RELATED"/>
    <property type="match status" value="1"/>
</dbReference>
<dbReference type="GO" id="GO:0005886">
    <property type="term" value="C:plasma membrane"/>
    <property type="evidence" value="ECO:0007669"/>
    <property type="project" value="UniProtKB-SubCell"/>
</dbReference>
<dbReference type="SMART" id="SM01234">
    <property type="entry name" value="Haemolytic"/>
    <property type="match status" value="1"/>
</dbReference>
<keyword evidence="4" id="KW-1185">Reference proteome</keyword>
<dbReference type="RefSeq" id="WP_184451271.1">
    <property type="nucleotide sequence ID" value="NZ_JACHMK010000001.1"/>
</dbReference>
<dbReference type="AlphaFoldDB" id="A0A923IWQ3"/>
<evidence type="ECO:0000256" key="1">
    <source>
        <dbReference type="HAMAP-Rule" id="MF_00386"/>
    </source>
</evidence>
<gene>
    <name evidence="3" type="ORF">HD592_000128</name>
</gene>
<feature type="region of interest" description="Disordered" evidence="2">
    <location>
        <begin position="120"/>
        <end position="147"/>
    </location>
</feature>
<organism evidence="3 4">
    <name type="scientific">Schaalia hyovaginalis</name>
    <dbReference type="NCBI Taxonomy" id="29316"/>
    <lineage>
        <taxon>Bacteria</taxon>
        <taxon>Bacillati</taxon>
        <taxon>Actinomycetota</taxon>
        <taxon>Actinomycetes</taxon>
        <taxon>Actinomycetales</taxon>
        <taxon>Actinomycetaceae</taxon>
        <taxon>Schaalia</taxon>
    </lineage>
</organism>
<reference evidence="3" key="1">
    <citation type="submission" date="2020-08" db="EMBL/GenBank/DDBJ databases">
        <title>Sequencing the genomes of 1000 actinobacteria strains.</title>
        <authorList>
            <person name="Klenk H.-P."/>
        </authorList>
    </citation>
    <scope>NUCLEOTIDE SEQUENCE</scope>
    <source>
        <strain evidence="3">DSM 10695</strain>
    </source>
</reference>
<evidence type="ECO:0000313" key="4">
    <source>
        <dbReference type="Proteomes" id="UP000617426"/>
    </source>
</evidence>
<dbReference type="Pfam" id="PF01809">
    <property type="entry name" value="YidD"/>
    <property type="match status" value="1"/>
</dbReference>
<dbReference type="PANTHER" id="PTHR33383:SF1">
    <property type="entry name" value="MEMBRANE PROTEIN INSERTION EFFICIENCY FACTOR-RELATED"/>
    <property type="match status" value="1"/>
</dbReference>
<evidence type="ECO:0000256" key="2">
    <source>
        <dbReference type="SAM" id="MobiDB-lite"/>
    </source>
</evidence>
<dbReference type="InterPro" id="IPR002696">
    <property type="entry name" value="Membr_insert_effic_factor_YidD"/>
</dbReference>